<dbReference type="Proteomes" id="UP000004506">
    <property type="component" value="Unassembled WGS sequence"/>
</dbReference>
<sequence>MLFLIYTVANWRLFYCEWKMKIWLRNYSCFAPIKYTNAAMLA</sequence>
<protein>
    <submittedName>
        <fullName evidence="1">Uncharacterized protein</fullName>
    </submittedName>
</protein>
<reference evidence="2" key="2">
    <citation type="submission" date="2008-04" db="EMBL/GenBank/DDBJ databases">
        <title>Draft genome sequence of Providencia stuartii(ATCC 25827).</title>
        <authorList>
            <person name="Sudarsanam P."/>
            <person name="Ley R."/>
            <person name="Guruge J."/>
            <person name="Turnbaugh P.J."/>
            <person name="Mahowald M."/>
            <person name="Liep D."/>
            <person name="Gordon J."/>
        </authorList>
    </citation>
    <scope>NUCLEOTIDE SEQUENCE [LARGE SCALE GENOMIC DNA]</scope>
    <source>
        <strain evidence="2">ATCC 25827</strain>
    </source>
</reference>
<reference evidence="2" key="1">
    <citation type="submission" date="2008-04" db="EMBL/GenBank/DDBJ databases">
        <title>Draft genome sequence of Providencia stuartii (ATCC 25827).</title>
        <authorList>
            <person name="Sudarsanam P."/>
            <person name="Ley R."/>
            <person name="Guruge J."/>
            <person name="Turnbaugh P.J."/>
            <person name="Mahowald M."/>
            <person name="Liep D."/>
            <person name="Gordon J."/>
        </authorList>
    </citation>
    <scope>NUCLEOTIDE SEQUENCE [LARGE SCALE GENOMIC DNA]</scope>
    <source>
        <strain evidence="2">ATCC 25827</strain>
    </source>
</reference>
<comment type="caution">
    <text evidence="1">The sequence shown here is derived from an EMBL/GenBank/DDBJ whole genome shotgun (WGS) entry which is preliminary data.</text>
</comment>
<gene>
    <name evidence="1" type="ORF">PROSTU_00527</name>
</gene>
<name>A0AA87CSW0_PROST</name>
<dbReference type="EMBL" id="ABJD02000048">
    <property type="protein sequence ID" value="EDU61337.1"/>
    <property type="molecule type" value="Genomic_DNA"/>
</dbReference>
<accession>A0AA87CSW0</accession>
<evidence type="ECO:0000313" key="1">
    <source>
        <dbReference type="EMBL" id="EDU61337.1"/>
    </source>
</evidence>
<dbReference type="AlphaFoldDB" id="A0AA87CSW0"/>
<evidence type="ECO:0000313" key="2">
    <source>
        <dbReference type="Proteomes" id="UP000004506"/>
    </source>
</evidence>
<reference evidence="1 2" key="3">
    <citation type="submission" date="2008-05" db="EMBL/GenBank/DDBJ databases">
        <authorList>
            <person name="Fulton L."/>
            <person name="Clifton S."/>
            <person name="Fulton B."/>
            <person name="Xu J."/>
            <person name="Minx P."/>
            <person name="Pepin K.H."/>
            <person name="Johnson M."/>
            <person name="Thiruvilangam P."/>
            <person name="Bhonagiri V."/>
            <person name="Nash W.E."/>
            <person name="Mardis E.R."/>
            <person name="Wilson R.K."/>
        </authorList>
    </citation>
    <scope>NUCLEOTIDE SEQUENCE [LARGE SCALE GENOMIC DNA]</scope>
    <source>
        <strain evidence="1 2">ATCC 25827</strain>
    </source>
</reference>
<proteinExistence type="predicted"/>
<organism evidence="1 2">
    <name type="scientific">Providencia stuartii ATCC 25827</name>
    <dbReference type="NCBI Taxonomy" id="471874"/>
    <lineage>
        <taxon>Bacteria</taxon>
        <taxon>Pseudomonadati</taxon>
        <taxon>Pseudomonadota</taxon>
        <taxon>Gammaproteobacteria</taxon>
        <taxon>Enterobacterales</taxon>
        <taxon>Morganellaceae</taxon>
        <taxon>Providencia</taxon>
    </lineage>
</organism>